<dbReference type="AlphaFoldDB" id="A0A6A5WD29"/>
<accession>A0A6A5WD29</accession>
<organism evidence="2 3">
    <name type="scientific">Amniculicola lignicola CBS 123094</name>
    <dbReference type="NCBI Taxonomy" id="1392246"/>
    <lineage>
        <taxon>Eukaryota</taxon>
        <taxon>Fungi</taxon>
        <taxon>Dikarya</taxon>
        <taxon>Ascomycota</taxon>
        <taxon>Pezizomycotina</taxon>
        <taxon>Dothideomycetes</taxon>
        <taxon>Pleosporomycetidae</taxon>
        <taxon>Pleosporales</taxon>
        <taxon>Amniculicolaceae</taxon>
        <taxon>Amniculicola</taxon>
    </lineage>
</organism>
<proteinExistence type="predicted"/>
<reference evidence="2" key="1">
    <citation type="journal article" date="2020" name="Stud. Mycol.">
        <title>101 Dothideomycetes genomes: a test case for predicting lifestyles and emergence of pathogens.</title>
        <authorList>
            <person name="Haridas S."/>
            <person name="Albert R."/>
            <person name="Binder M."/>
            <person name="Bloem J."/>
            <person name="Labutti K."/>
            <person name="Salamov A."/>
            <person name="Andreopoulos B."/>
            <person name="Baker S."/>
            <person name="Barry K."/>
            <person name="Bills G."/>
            <person name="Bluhm B."/>
            <person name="Cannon C."/>
            <person name="Castanera R."/>
            <person name="Culley D."/>
            <person name="Daum C."/>
            <person name="Ezra D."/>
            <person name="Gonzalez J."/>
            <person name="Henrissat B."/>
            <person name="Kuo A."/>
            <person name="Liang C."/>
            <person name="Lipzen A."/>
            <person name="Lutzoni F."/>
            <person name="Magnuson J."/>
            <person name="Mondo S."/>
            <person name="Nolan M."/>
            <person name="Ohm R."/>
            <person name="Pangilinan J."/>
            <person name="Park H.-J."/>
            <person name="Ramirez L."/>
            <person name="Alfaro M."/>
            <person name="Sun H."/>
            <person name="Tritt A."/>
            <person name="Yoshinaga Y."/>
            <person name="Zwiers L.-H."/>
            <person name="Turgeon B."/>
            <person name="Goodwin S."/>
            <person name="Spatafora J."/>
            <person name="Crous P."/>
            <person name="Grigoriev I."/>
        </authorList>
    </citation>
    <scope>NUCLEOTIDE SEQUENCE</scope>
    <source>
        <strain evidence="2">CBS 123094</strain>
    </source>
</reference>
<gene>
    <name evidence="2" type="ORF">P154DRAFT_577068</name>
</gene>
<evidence type="ECO:0000313" key="3">
    <source>
        <dbReference type="Proteomes" id="UP000799779"/>
    </source>
</evidence>
<feature type="transmembrane region" description="Helical" evidence="1">
    <location>
        <begin position="57"/>
        <end position="76"/>
    </location>
</feature>
<keyword evidence="1" id="KW-0472">Membrane</keyword>
<keyword evidence="3" id="KW-1185">Reference proteome</keyword>
<keyword evidence="1" id="KW-0812">Transmembrane</keyword>
<sequence>MSMFPLYAVQITLFCIIVRSRLFLNDDHTAGYLFNRDLASGKYDIVAMSWMILSYNIYSRAFIIHFLGLGLALDIGMGIEKIYSPERNLSPNDRRTILLYSIMANIVFEISLVVAFRMEGLPL</sequence>
<keyword evidence="1" id="KW-1133">Transmembrane helix</keyword>
<evidence type="ECO:0000256" key="1">
    <source>
        <dbReference type="SAM" id="Phobius"/>
    </source>
</evidence>
<evidence type="ECO:0000313" key="2">
    <source>
        <dbReference type="EMBL" id="KAF1999347.1"/>
    </source>
</evidence>
<dbReference type="EMBL" id="ML977596">
    <property type="protein sequence ID" value="KAF1999347.1"/>
    <property type="molecule type" value="Genomic_DNA"/>
</dbReference>
<name>A0A6A5WD29_9PLEO</name>
<feature type="transmembrane region" description="Helical" evidence="1">
    <location>
        <begin position="97"/>
        <end position="118"/>
    </location>
</feature>
<dbReference type="Proteomes" id="UP000799779">
    <property type="component" value="Unassembled WGS sequence"/>
</dbReference>
<protein>
    <submittedName>
        <fullName evidence="2">Uncharacterized protein</fullName>
    </submittedName>
</protein>